<dbReference type="SUPFAM" id="SSF53474">
    <property type="entry name" value="alpha/beta-Hydrolases"/>
    <property type="match status" value="1"/>
</dbReference>
<accession>A0A075FNC4</accession>
<organism evidence="3">
    <name type="scientific">uncultured marine group II/III euryarchaeote AD1000_10_C12</name>
    <dbReference type="NCBI Taxonomy" id="1457717"/>
    <lineage>
        <taxon>Archaea</taxon>
        <taxon>Methanobacteriati</taxon>
        <taxon>Methanobacteriota</taxon>
        <taxon>environmental samples</taxon>
    </lineage>
</organism>
<keyword evidence="1 3" id="KW-0378">Hydrolase</keyword>
<dbReference type="Gene3D" id="3.40.50.1820">
    <property type="entry name" value="alpha/beta hydrolase"/>
    <property type="match status" value="2"/>
</dbReference>
<dbReference type="InterPro" id="IPR029058">
    <property type="entry name" value="AB_hydrolase_fold"/>
</dbReference>
<dbReference type="GO" id="GO:0008239">
    <property type="term" value="F:dipeptidyl-peptidase activity"/>
    <property type="evidence" value="ECO:0007669"/>
    <property type="project" value="UniProtKB-EC"/>
</dbReference>
<sequence>MKGGFRAILLTFILLCTPLSGCFGDDSKTEIIEETTYPSIWDRHTLEWNTSHTHSFLLEQGPHYALDVQEVNIDIDTTGVWEGGPNSATVHLSYWLPSNTQESEQVPVIAVVSPYFSYGQPGDESSPTNVVGGGRGEFIYDNFIPHGYAFAQVAVFATEESTGCFDYRGDGEGLSIHTAVEWLGQQNWSNGNVAIYGKSYEGATAWEAAAQGSSHLKTIVPISGTTALGPLLYKNGSAEARSQVMHSNYGGSILDYDDDDLDNMCADVIEGFLAGPTRYGLGEADPYMDNYYDERSHIDKALGTYNGSIYWVQGLQDWNVDPHQVFGGPPDTNWYQEYIDNGYEVAGMIGQWEHNYPDQWTKHNNQDSGYGGEAIHNMTRWDWAQDLFEWMEYYLKDIGPAPGLHTQVQRNDGEWRIEETWPPLDVERLSLDMSECSNDGSFLGGGAPVVGGGQVVTVECPAMSDSDLHIAGLATLHLQAVPTFDGGQVFIEMQDAETGLRLGHATMDIRYHAGGYDAQTVIPGVAVTMMMEFQAIDAILPAGHGLLFIMSDQGEDYLAPACGNACTVHVLPSSSTLELPIIDRDGSNILITPQLEE</sequence>
<gene>
    <name evidence="3" type="primary">pepXP</name>
</gene>
<evidence type="ECO:0000256" key="1">
    <source>
        <dbReference type="ARBA" id="ARBA00022801"/>
    </source>
</evidence>
<dbReference type="InterPro" id="IPR005674">
    <property type="entry name" value="CocE/Ser_esterase"/>
</dbReference>
<feature type="domain" description="Xaa-Pro dipeptidyl-peptidase C-terminal" evidence="2">
    <location>
        <begin position="388"/>
        <end position="578"/>
    </location>
</feature>
<dbReference type="EMBL" id="KF900331">
    <property type="protein sequence ID" value="AIE91212.1"/>
    <property type="molecule type" value="Genomic_DNA"/>
</dbReference>
<evidence type="ECO:0000259" key="2">
    <source>
        <dbReference type="SMART" id="SM00939"/>
    </source>
</evidence>
<dbReference type="InterPro" id="IPR008979">
    <property type="entry name" value="Galactose-bd-like_sf"/>
</dbReference>
<name>A0A075FNC4_9EURY</name>
<dbReference type="SMART" id="SM00939">
    <property type="entry name" value="PepX_C"/>
    <property type="match status" value="1"/>
</dbReference>
<proteinExistence type="predicted"/>
<protein>
    <submittedName>
        <fullName evidence="3">Secreted protein (PepXP)</fullName>
        <ecNumber evidence="3">3.4.14.11</ecNumber>
    </submittedName>
</protein>
<dbReference type="EC" id="3.4.14.11" evidence="3"/>
<reference evidence="3" key="1">
    <citation type="journal article" date="2014" name="Genome Biol. Evol.">
        <title>Pangenome evidence for extensive interdomain horizontal transfer affecting lineage core and shell genes in uncultured planktonic thaumarchaeota and euryarchaeota.</title>
        <authorList>
            <person name="Deschamps P."/>
            <person name="Zivanovic Y."/>
            <person name="Moreira D."/>
            <person name="Rodriguez-Valera F."/>
            <person name="Lopez-Garcia P."/>
        </authorList>
    </citation>
    <scope>NUCLEOTIDE SEQUENCE</scope>
</reference>
<dbReference type="AlphaFoldDB" id="A0A075FNC4"/>
<dbReference type="SUPFAM" id="SSF49785">
    <property type="entry name" value="Galactose-binding domain-like"/>
    <property type="match status" value="1"/>
</dbReference>
<dbReference type="Pfam" id="PF02129">
    <property type="entry name" value="Peptidase_S15"/>
    <property type="match status" value="1"/>
</dbReference>
<dbReference type="NCBIfam" id="TIGR00976">
    <property type="entry name" value="CocE_NonD"/>
    <property type="match status" value="1"/>
</dbReference>
<dbReference type="InterPro" id="IPR000383">
    <property type="entry name" value="Xaa-Pro-like_dom"/>
</dbReference>
<evidence type="ECO:0000313" key="3">
    <source>
        <dbReference type="EMBL" id="AIE91212.1"/>
    </source>
</evidence>
<dbReference type="InterPro" id="IPR013736">
    <property type="entry name" value="Xaa-Pro_dipept_C"/>
</dbReference>